<feature type="coiled-coil region" evidence="1">
    <location>
        <begin position="588"/>
        <end position="636"/>
    </location>
</feature>
<evidence type="ECO:0000256" key="3">
    <source>
        <dbReference type="SAM" id="Phobius"/>
    </source>
</evidence>
<dbReference type="EMBL" id="ML120354">
    <property type="protein sequence ID" value="RPB05062.1"/>
    <property type="molecule type" value="Genomic_DNA"/>
</dbReference>
<feature type="compositionally biased region" description="Polar residues" evidence="2">
    <location>
        <begin position="320"/>
        <end position="334"/>
    </location>
</feature>
<gene>
    <name evidence="4" type="ORF">L873DRAFT_940432</name>
</gene>
<evidence type="ECO:0000313" key="4">
    <source>
        <dbReference type="EMBL" id="RPB05062.1"/>
    </source>
</evidence>
<feature type="coiled-coil region" evidence="1">
    <location>
        <begin position="483"/>
        <end position="552"/>
    </location>
</feature>
<evidence type="ECO:0000256" key="1">
    <source>
        <dbReference type="SAM" id="Coils"/>
    </source>
</evidence>
<organism evidence="4 5">
    <name type="scientific">Choiromyces venosus 120613-1</name>
    <dbReference type="NCBI Taxonomy" id="1336337"/>
    <lineage>
        <taxon>Eukaryota</taxon>
        <taxon>Fungi</taxon>
        <taxon>Dikarya</taxon>
        <taxon>Ascomycota</taxon>
        <taxon>Pezizomycotina</taxon>
        <taxon>Pezizomycetes</taxon>
        <taxon>Pezizales</taxon>
        <taxon>Tuberaceae</taxon>
        <taxon>Choiromyces</taxon>
    </lineage>
</organism>
<dbReference type="AlphaFoldDB" id="A0A3N4K751"/>
<feature type="compositionally biased region" description="Basic and acidic residues" evidence="2">
    <location>
        <begin position="789"/>
        <end position="827"/>
    </location>
</feature>
<accession>A0A3N4K751</accession>
<feature type="compositionally biased region" description="Gly residues" evidence="2">
    <location>
        <begin position="80"/>
        <end position="90"/>
    </location>
</feature>
<feature type="transmembrane region" description="Helical" evidence="3">
    <location>
        <begin position="1134"/>
        <end position="1159"/>
    </location>
</feature>
<feature type="compositionally biased region" description="Polar residues" evidence="2">
    <location>
        <begin position="1083"/>
        <end position="1093"/>
    </location>
</feature>
<feature type="compositionally biased region" description="Basic and acidic residues" evidence="2">
    <location>
        <begin position="400"/>
        <end position="409"/>
    </location>
</feature>
<feature type="compositionally biased region" description="Acidic residues" evidence="2">
    <location>
        <begin position="846"/>
        <end position="859"/>
    </location>
</feature>
<feature type="region of interest" description="Disordered" evidence="2">
    <location>
        <begin position="1"/>
        <end position="173"/>
    </location>
</feature>
<feature type="compositionally biased region" description="Gly residues" evidence="2">
    <location>
        <begin position="1062"/>
        <end position="1081"/>
    </location>
</feature>
<evidence type="ECO:0000256" key="2">
    <source>
        <dbReference type="SAM" id="MobiDB-lite"/>
    </source>
</evidence>
<proteinExistence type="predicted"/>
<feature type="compositionally biased region" description="Polar residues" evidence="2">
    <location>
        <begin position="48"/>
        <end position="78"/>
    </location>
</feature>
<protein>
    <recommendedName>
        <fullName evidence="6">EF-hand domain-containing protein</fullName>
    </recommendedName>
</protein>
<feature type="compositionally biased region" description="Polar residues" evidence="2">
    <location>
        <begin position="278"/>
        <end position="305"/>
    </location>
</feature>
<feature type="compositionally biased region" description="Low complexity" evidence="2">
    <location>
        <begin position="155"/>
        <end position="173"/>
    </location>
</feature>
<keyword evidence="3" id="KW-0812">Transmembrane</keyword>
<dbReference type="OrthoDB" id="5408878at2759"/>
<dbReference type="STRING" id="1336337.A0A3N4K751"/>
<keyword evidence="5" id="KW-1185">Reference proteome</keyword>
<feature type="region of interest" description="Disordered" evidence="2">
    <location>
        <begin position="1060"/>
        <end position="1101"/>
    </location>
</feature>
<keyword evidence="1" id="KW-0175">Coiled coil</keyword>
<feature type="compositionally biased region" description="Low complexity" evidence="2">
    <location>
        <begin position="23"/>
        <end position="34"/>
    </location>
</feature>
<keyword evidence="3" id="KW-0472">Membrane</keyword>
<feature type="region of interest" description="Disordered" evidence="2">
    <location>
        <begin position="643"/>
        <end position="668"/>
    </location>
</feature>
<reference evidence="4 5" key="1">
    <citation type="journal article" date="2018" name="Nat. Ecol. Evol.">
        <title>Pezizomycetes genomes reveal the molecular basis of ectomycorrhizal truffle lifestyle.</title>
        <authorList>
            <person name="Murat C."/>
            <person name="Payen T."/>
            <person name="Noel B."/>
            <person name="Kuo A."/>
            <person name="Morin E."/>
            <person name="Chen J."/>
            <person name="Kohler A."/>
            <person name="Krizsan K."/>
            <person name="Balestrini R."/>
            <person name="Da Silva C."/>
            <person name="Montanini B."/>
            <person name="Hainaut M."/>
            <person name="Levati E."/>
            <person name="Barry K.W."/>
            <person name="Belfiori B."/>
            <person name="Cichocki N."/>
            <person name="Clum A."/>
            <person name="Dockter R.B."/>
            <person name="Fauchery L."/>
            <person name="Guy J."/>
            <person name="Iotti M."/>
            <person name="Le Tacon F."/>
            <person name="Lindquist E.A."/>
            <person name="Lipzen A."/>
            <person name="Malagnac F."/>
            <person name="Mello A."/>
            <person name="Molinier V."/>
            <person name="Miyauchi S."/>
            <person name="Poulain J."/>
            <person name="Riccioni C."/>
            <person name="Rubini A."/>
            <person name="Sitrit Y."/>
            <person name="Splivallo R."/>
            <person name="Traeger S."/>
            <person name="Wang M."/>
            <person name="Zifcakova L."/>
            <person name="Wipf D."/>
            <person name="Zambonelli A."/>
            <person name="Paolocci F."/>
            <person name="Nowrousian M."/>
            <person name="Ottonello S."/>
            <person name="Baldrian P."/>
            <person name="Spatafora J.W."/>
            <person name="Henrissat B."/>
            <person name="Nagy L.G."/>
            <person name="Aury J.M."/>
            <person name="Wincker P."/>
            <person name="Grigoriev I.V."/>
            <person name="Bonfante P."/>
            <person name="Martin F.M."/>
        </authorList>
    </citation>
    <scope>NUCLEOTIDE SEQUENCE [LARGE SCALE GENOMIC DNA]</scope>
    <source>
        <strain evidence="4 5">120613-1</strain>
    </source>
</reference>
<keyword evidence="3" id="KW-1133">Transmembrane helix</keyword>
<evidence type="ECO:0000313" key="5">
    <source>
        <dbReference type="Proteomes" id="UP000276215"/>
    </source>
</evidence>
<sequence length="1231" mass="135130">MSGLNRKSTGDLKAAAGQDPSKTRPSSTTPGPSTHSALPPSSIPRPATSRQTSTPTRLTSYRNEVGASSNNQNNTETTGVGLGVGLGLGGSSRPSRPSPPSLINGRNSPALRRTLSAQSKFQGRPHPFVTATGSPARIPVLSNRKKKLKKREGSQDGSSSSSTSSSEMESDTTATKDFFKEDQASHPFNAREFYATIFSKYDPQGTGSVAVRDVVAILRELEEGSGGAKFSILSEDGALAVQTAMENDPSLIVSQPDFEDMVQRLLGFELIDRMTEIQSSNTSQEEQPANHQQSPLNIDTSTSRDATFEGLGGGLLRSPGYSSKRSPSTYSPQEDSLFGALNNPPRPYAENGNSVGDDSTGCIGVPPVDSSTPIRNRKPVNSPGSGPALVEQGVRRRFSRSAEEGEEGKGGPFVVNPVWLEMSLEPAALGCLTAEDLKNLLHEFRHLWEVFESRRRRLEEVDGRLDQANQRYSDLTAYWEQECDTIENKNRVLQEENERLAEEAKKSELQDTKNAIMMRTMEDDIAKSETRIKELEHAQKQEVRRREEVQSQLLREVNTMRATRAKLTESERINEKLLSETQVIMRDLGQLQTEIGAKEEELSAKERDITYRDMRIENLEKEVNKIKGDYRALESQSRAANRVMKGSVRGPSTRLGEEIGNLEPEEPHGMASYDSLEDVFKDYPHFRPNNLQNVKDILPKLPQYESLEQVCKDFPEIKGLIPLPQPEGHGGAVLPLPSGLGIGGQMIKEDSSQAIETDLQGRHLTSISEGAAHAATLPETQDIKAIIDRSDAGPGKDEPLKYDARPENLRNINEGDHLTTQDMREGRQYFTGYGNTVSDGGRAGGDDSDNSSDGDDDDDGPRPTRGLRGGSGRAGRRSGRGGGDPDGDDNSSHDGRGNRGGGRRRRKARERERDGVPWVGQFRFTGIDGEYTECIRTTLETRAYLRDLADKPRLTLSDVEFLNNFVTEQSSPPDQVILQEIWGLASKAERAVRRTLREKAWPARGEKAAFGFVNVNSPFGIFAWPWRQLWDIAFSLDDADYQLPGTNAYQDYINEQRMRTAQGGGAGGEGRGEGGGEGGGNANDDTTADTSETAPRRSDSVPGVAAKRIIPEFPPRPHRTPVASILRAGPKPGAAWGILTFIGLGLILTLAIYNSLIFLRMRSDQQSWEFANGSRSSAGPFWSVENSCWSNCLSGVCGGSNLGSTKWRQWEWFWTQVEAWMASSEEPILPS</sequence>
<evidence type="ECO:0008006" key="6">
    <source>
        <dbReference type="Google" id="ProtNLM"/>
    </source>
</evidence>
<feature type="region of interest" description="Disordered" evidence="2">
    <location>
        <begin position="789"/>
        <end position="913"/>
    </location>
</feature>
<dbReference type="Proteomes" id="UP000276215">
    <property type="component" value="Unassembled WGS sequence"/>
</dbReference>
<name>A0A3N4K751_9PEZI</name>
<feature type="region of interest" description="Disordered" evidence="2">
    <location>
        <begin position="278"/>
        <end position="409"/>
    </location>
</feature>